<dbReference type="EMBL" id="JAOYFB010000036">
    <property type="protein sequence ID" value="KAK4021154.1"/>
    <property type="molecule type" value="Genomic_DNA"/>
</dbReference>
<dbReference type="InterPro" id="IPR029060">
    <property type="entry name" value="PIN-like_dom_sf"/>
</dbReference>
<evidence type="ECO:0000259" key="7">
    <source>
        <dbReference type="SMART" id="SM00484"/>
    </source>
</evidence>
<dbReference type="SMART" id="SM00485">
    <property type="entry name" value="XPGN"/>
    <property type="match status" value="1"/>
</dbReference>
<reference evidence="9 10" key="1">
    <citation type="journal article" date="2023" name="Nucleic Acids Res.">
        <title>The hologenome of Daphnia magna reveals possible DNA methylation and microbiome-mediated evolution of the host genome.</title>
        <authorList>
            <person name="Chaturvedi A."/>
            <person name="Li X."/>
            <person name="Dhandapani V."/>
            <person name="Marshall H."/>
            <person name="Kissane S."/>
            <person name="Cuenca-Cambronero M."/>
            <person name="Asole G."/>
            <person name="Calvet F."/>
            <person name="Ruiz-Romero M."/>
            <person name="Marangio P."/>
            <person name="Guigo R."/>
            <person name="Rago D."/>
            <person name="Mirbahai L."/>
            <person name="Eastwood N."/>
            <person name="Colbourne J.K."/>
            <person name="Zhou J."/>
            <person name="Mallon E."/>
            <person name="Orsini L."/>
        </authorList>
    </citation>
    <scope>NUCLEOTIDE SEQUENCE [LARGE SCALE GENOMIC DNA]</scope>
    <source>
        <strain evidence="9">LRV0_1</strain>
    </source>
</reference>
<protein>
    <recommendedName>
        <fullName evidence="11">Flap endonuclease GEN</fullName>
    </recommendedName>
</protein>
<dbReference type="PANTHER" id="PTHR11081">
    <property type="entry name" value="FLAP ENDONUCLEASE FAMILY MEMBER"/>
    <property type="match status" value="1"/>
</dbReference>
<feature type="domain" description="XPG N-terminal" evidence="8">
    <location>
        <begin position="15"/>
        <end position="96"/>
    </location>
</feature>
<dbReference type="SMART" id="SM00484">
    <property type="entry name" value="XPGI"/>
    <property type="match status" value="1"/>
</dbReference>
<evidence type="ECO:0000256" key="4">
    <source>
        <dbReference type="ARBA" id="ARBA00022801"/>
    </source>
</evidence>
<dbReference type="CDD" id="cd00024">
    <property type="entry name" value="CD_CSD"/>
    <property type="match status" value="1"/>
</dbReference>
<gene>
    <name evidence="9" type="ORF">OUZ56_003079</name>
</gene>
<dbReference type="Gene3D" id="1.10.150.20">
    <property type="entry name" value="5' to 3' exonuclease, C-terminal subdomain"/>
    <property type="match status" value="1"/>
</dbReference>
<keyword evidence="4" id="KW-0378">Hydrolase</keyword>
<accession>A0ABR0A7N5</accession>
<comment type="cofactor">
    <cofactor evidence="1">
        <name>Mg(2+)</name>
        <dbReference type="ChEBI" id="CHEBI:18420"/>
    </cofactor>
</comment>
<name>A0ABR0A7N5_9CRUS</name>
<dbReference type="InterPro" id="IPR006084">
    <property type="entry name" value="XPG/Rad2"/>
</dbReference>
<feature type="region of interest" description="Disordered" evidence="6">
    <location>
        <begin position="626"/>
        <end position="656"/>
    </location>
</feature>
<keyword evidence="3" id="KW-0479">Metal-binding</keyword>
<sequence>MEHSGTCLQRETCGRGLICSYAELFGKRLAIDTACWVVRDNQVLPSHIPKPHLRNLFFRTASLLENGIDPIYVLEGKAPELKGKVMKKRQEARFGSCQTIASGSASTTQNSTGRCRYKFIQQECKELLTALGVITITSMGEAEAACAGLNRQGAVDGCITVDGDAFLYGAKMVYRNLSTDITNFVCQEYSMDLIETRLNFSRDKLVAMAILFGCDYLPDGVPGVGKESALRVISTWKNGQALEILKSWLSEETVGDSIPLRPAHCSQCKHPGSLRSHAKSGCLHCKTTGGGCKPSSGVCHCEWHLNEIHYEEVAIREKLKRLKELNLEEIFDEFKNENHLERKGGAIQPWQMPCIQTFLDIATKKLKWESHYAAAKVLPLLSRWIIIHGKSQCQKQFAVTPLRILKKRVKRGCPMYEVEWKFNNENETFPSHFNTLEPQFLIEKDFQFLIPIPVPKPLKPSRRKNEKKKIKPFDNVRKHDVVDMFRNMNLETKKKLDSSTTISEDLSLADLSGGTDDSDLSAIVNHICNKKTKSADDGRIPDSDADFHYHEEKSSFTSSPSKSPVLPRDSLGDYMIQKFDLQQQDERPLPNFSLNFSFEKFLETSTTLAHSRLNDTNSAVMFSTPLKQSSNSRENAEQDSFATPSPLAERFSRVRI</sequence>
<dbReference type="Gene3D" id="3.40.50.1010">
    <property type="entry name" value="5'-nuclease"/>
    <property type="match status" value="1"/>
</dbReference>
<dbReference type="Proteomes" id="UP001234178">
    <property type="component" value="Unassembled WGS sequence"/>
</dbReference>
<evidence type="ECO:0008006" key="11">
    <source>
        <dbReference type="Google" id="ProtNLM"/>
    </source>
</evidence>
<dbReference type="SUPFAM" id="SSF88723">
    <property type="entry name" value="PIN domain-like"/>
    <property type="match status" value="1"/>
</dbReference>
<evidence type="ECO:0000256" key="3">
    <source>
        <dbReference type="ARBA" id="ARBA00022723"/>
    </source>
</evidence>
<dbReference type="InterPro" id="IPR008918">
    <property type="entry name" value="HhH2"/>
</dbReference>
<evidence type="ECO:0000256" key="2">
    <source>
        <dbReference type="ARBA" id="ARBA00022722"/>
    </source>
</evidence>
<evidence type="ECO:0000259" key="8">
    <source>
        <dbReference type="SMART" id="SM00485"/>
    </source>
</evidence>
<evidence type="ECO:0000313" key="10">
    <source>
        <dbReference type="Proteomes" id="UP001234178"/>
    </source>
</evidence>
<evidence type="ECO:0000313" key="9">
    <source>
        <dbReference type="EMBL" id="KAK4021154.1"/>
    </source>
</evidence>
<dbReference type="InterPro" id="IPR036279">
    <property type="entry name" value="5-3_exonuclease_C_sf"/>
</dbReference>
<comment type="caution">
    <text evidence="9">The sequence shown here is derived from an EMBL/GenBank/DDBJ whole genome shotgun (WGS) entry which is preliminary data.</text>
</comment>
<feature type="domain" description="XPG-I" evidence="7">
    <location>
        <begin position="129"/>
        <end position="200"/>
    </location>
</feature>
<feature type="region of interest" description="Disordered" evidence="6">
    <location>
        <begin position="532"/>
        <end position="569"/>
    </location>
</feature>
<evidence type="ECO:0000256" key="5">
    <source>
        <dbReference type="ARBA" id="ARBA00022842"/>
    </source>
</evidence>
<dbReference type="InterPro" id="IPR006085">
    <property type="entry name" value="XPG_DNA_repair_N"/>
</dbReference>
<evidence type="ECO:0000256" key="6">
    <source>
        <dbReference type="SAM" id="MobiDB-lite"/>
    </source>
</evidence>
<feature type="compositionally biased region" description="Polar residues" evidence="6">
    <location>
        <begin position="626"/>
        <end position="643"/>
    </location>
</feature>
<keyword evidence="2" id="KW-0540">Nuclease</keyword>
<keyword evidence="5" id="KW-0460">Magnesium</keyword>
<dbReference type="InterPro" id="IPR006086">
    <property type="entry name" value="XPG-I_dom"/>
</dbReference>
<dbReference type="SMART" id="SM00279">
    <property type="entry name" value="HhH2"/>
    <property type="match status" value="1"/>
</dbReference>
<evidence type="ECO:0000256" key="1">
    <source>
        <dbReference type="ARBA" id="ARBA00001946"/>
    </source>
</evidence>
<dbReference type="SUPFAM" id="SSF47807">
    <property type="entry name" value="5' to 3' exonuclease, C-terminal subdomain"/>
    <property type="match status" value="1"/>
</dbReference>
<dbReference type="Pfam" id="PF00867">
    <property type="entry name" value="XPG_I"/>
    <property type="match status" value="1"/>
</dbReference>
<dbReference type="CDD" id="cd09869">
    <property type="entry name" value="PIN_GEN1"/>
    <property type="match status" value="1"/>
</dbReference>
<dbReference type="Pfam" id="PF00752">
    <property type="entry name" value="XPG_N"/>
    <property type="match status" value="1"/>
</dbReference>
<keyword evidence="10" id="KW-1185">Reference proteome</keyword>
<feature type="compositionally biased region" description="Low complexity" evidence="6">
    <location>
        <begin position="555"/>
        <end position="564"/>
    </location>
</feature>
<organism evidence="9 10">
    <name type="scientific">Daphnia magna</name>
    <dbReference type="NCBI Taxonomy" id="35525"/>
    <lineage>
        <taxon>Eukaryota</taxon>
        <taxon>Metazoa</taxon>
        <taxon>Ecdysozoa</taxon>
        <taxon>Arthropoda</taxon>
        <taxon>Crustacea</taxon>
        <taxon>Branchiopoda</taxon>
        <taxon>Diplostraca</taxon>
        <taxon>Cladocera</taxon>
        <taxon>Anomopoda</taxon>
        <taxon>Daphniidae</taxon>
        <taxon>Daphnia</taxon>
    </lineage>
</organism>
<proteinExistence type="predicted"/>
<dbReference type="PANTHER" id="PTHR11081:SF70">
    <property type="entry name" value="FLAP ENDONUCLEASE GEN HOMOLOG 1"/>
    <property type="match status" value="1"/>
</dbReference>
<dbReference type="PRINTS" id="PR00853">
    <property type="entry name" value="XPGRADSUPER"/>
</dbReference>
<feature type="compositionally biased region" description="Basic and acidic residues" evidence="6">
    <location>
        <begin position="533"/>
        <end position="554"/>
    </location>
</feature>